<dbReference type="InterPro" id="IPR029063">
    <property type="entry name" value="SAM-dependent_MTases_sf"/>
</dbReference>
<gene>
    <name evidence="3" type="ORF">CCMA1212_004285</name>
</gene>
<dbReference type="Gene3D" id="3.40.50.150">
    <property type="entry name" value="Vaccinia Virus protein VP39"/>
    <property type="match status" value="1"/>
</dbReference>
<evidence type="ECO:0000256" key="1">
    <source>
        <dbReference type="ARBA" id="ARBA00038158"/>
    </source>
</evidence>
<dbReference type="EMBL" id="PPTA01000005">
    <property type="protein sequence ID" value="TFB03597.1"/>
    <property type="molecule type" value="Genomic_DNA"/>
</dbReference>
<name>A0ABY2H755_9HYPO</name>
<feature type="region of interest" description="Disordered" evidence="2">
    <location>
        <begin position="1"/>
        <end position="28"/>
    </location>
</feature>
<proteinExistence type="inferred from homology"/>
<reference evidence="3 4" key="1">
    <citation type="submission" date="2018-01" db="EMBL/GenBank/DDBJ databases">
        <title>Genome characterization of the sugarcane-associated fungus Trichoderma ghanense CCMA-1212 and their application in lignocelulose bioconversion.</title>
        <authorList>
            <person name="Steindorff A.S."/>
            <person name="Mendes T.D."/>
            <person name="Vilela E.S.D."/>
            <person name="Rodrigues D.S."/>
            <person name="Formighieri E.F."/>
            <person name="Melo I.S."/>
            <person name="Favaro L.C.L."/>
        </authorList>
    </citation>
    <scope>NUCLEOTIDE SEQUENCE [LARGE SCALE GENOMIC DNA]</scope>
    <source>
        <strain evidence="3 4">CCMA-1212</strain>
    </source>
</reference>
<keyword evidence="4" id="KW-1185">Reference proteome</keyword>
<protein>
    <submittedName>
        <fullName evidence="3">Secondary metabolism regulator LAE1</fullName>
    </submittedName>
</protein>
<dbReference type="PANTHER" id="PTHR43591">
    <property type="entry name" value="METHYLTRANSFERASE"/>
    <property type="match status" value="1"/>
</dbReference>
<accession>A0ABY2H755</accession>
<dbReference type="RefSeq" id="XP_073559798.1">
    <property type="nucleotide sequence ID" value="XM_073701594.1"/>
</dbReference>
<comment type="caution">
    <text evidence="3">The sequence shown here is derived from an EMBL/GenBank/DDBJ whole genome shotgun (WGS) entry which is preliminary data.</text>
</comment>
<dbReference type="Proteomes" id="UP001642720">
    <property type="component" value="Unassembled WGS sequence"/>
</dbReference>
<sequence length="358" mass="41106">MSSLNSQGPPGSGGGGDQHGSSEDSTSDYAETVDFSEFTSIDTAQMVHRYKNGRRYQGWFDERYGLPNDDTEQAREHLKHRVYSDYLLNGEYFKAPIGDNPQKIVDLGTGAGFWPIDVPRRQCFDLELLKLTFPRNKVAERFPSARVIGTDISAIQPPWSPPNAEFRVEDLDDADRPWTRIYSGADLIHTRSVIQTVRHPELFLQRAYEALKPGGWIECHDLFIPVTWEDGTPAIDHPVQRLYDLVNDGPFAQKYGWQLYFPPTLPHVLRQMGFVNIQEQHTPIPLGRWSRRSRDREMGMFNQDNLIDWTAALLIRHEDLGITEEEARQLCQETLMAMDNTKVHARLDWGIVWAQKPL</sequence>
<dbReference type="PANTHER" id="PTHR43591:SF10">
    <property type="entry name" value="ABC TRANSMEMBRANE TYPE-1 DOMAIN-CONTAINING PROTEIN-RELATED"/>
    <property type="match status" value="1"/>
</dbReference>
<evidence type="ECO:0000313" key="4">
    <source>
        <dbReference type="Proteomes" id="UP001642720"/>
    </source>
</evidence>
<dbReference type="CDD" id="cd02440">
    <property type="entry name" value="AdoMet_MTases"/>
    <property type="match status" value="1"/>
</dbReference>
<comment type="similarity">
    <text evidence="1">Belongs to the methyltransferase superfamily. LaeA methyltransferase family.</text>
</comment>
<dbReference type="SUPFAM" id="SSF53335">
    <property type="entry name" value="S-adenosyl-L-methionine-dependent methyltransferases"/>
    <property type="match status" value="1"/>
</dbReference>
<evidence type="ECO:0000313" key="3">
    <source>
        <dbReference type="EMBL" id="TFB03597.1"/>
    </source>
</evidence>
<evidence type="ECO:0000256" key="2">
    <source>
        <dbReference type="SAM" id="MobiDB-lite"/>
    </source>
</evidence>
<dbReference type="GeneID" id="300576044"/>
<dbReference type="Pfam" id="PF13489">
    <property type="entry name" value="Methyltransf_23"/>
    <property type="match status" value="1"/>
</dbReference>
<organism evidence="3 4">
    <name type="scientific">Trichoderma ghanense</name>
    <dbReference type="NCBI Taxonomy" id="65468"/>
    <lineage>
        <taxon>Eukaryota</taxon>
        <taxon>Fungi</taxon>
        <taxon>Dikarya</taxon>
        <taxon>Ascomycota</taxon>
        <taxon>Pezizomycotina</taxon>
        <taxon>Sordariomycetes</taxon>
        <taxon>Hypocreomycetidae</taxon>
        <taxon>Hypocreales</taxon>
        <taxon>Hypocreaceae</taxon>
        <taxon>Trichoderma</taxon>
    </lineage>
</organism>